<protein>
    <submittedName>
        <fullName evidence="1">Uncharacterized protein</fullName>
    </submittedName>
</protein>
<sequence length="273" mass="32008">MSRIIKKRKAGETLFERKLKYMRFAAAEALLMLSTANQRQREKDTIDGLMMLCDEVVDFHKPVWKPDTCTRTRVYGDDETDLLILAQALSDNDYVEINCCMRLVTPIEILANAFFKFKSRCRHLCINNILPDVTMILNHCESLHETLNYLWLSKWSLPEGLQFLSHCKNVSTFIIDVTFFSQTWGKFILRECYNIRKELCATQIDSNLYIHSKDIIFNQLCKPISLDIDFETFDVPVVICGKKKYIGKDIIYIETDVYKIYSKRFTKQFNDSI</sequence>
<evidence type="ECO:0000313" key="1">
    <source>
        <dbReference type="EMBL" id="WYD57120.1"/>
    </source>
</evidence>
<accession>A0AAN0LPG4</accession>
<dbReference type="EMBL" id="OR723730">
    <property type="protein sequence ID" value="WYD57120.1"/>
    <property type="molecule type" value="Genomic_DNA"/>
</dbReference>
<name>A0AAN0LPG4_9BACU</name>
<organism evidence="1">
    <name type="scientific">Nesodiprion zhejiangensis nucleopolyhedrovirus</name>
    <dbReference type="NCBI Taxonomy" id="3135970"/>
    <lineage>
        <taxon>Viruses</taxon>
        <taxon>Viruses incertae sedis</taxon>
        <taxon>Naldaviricetes</taxon>
        <taxon>Lefavirales</taxon>
        <taxon>Baculoviridae</taxon>
    </lineage>
</organism>
<reference evidence="1" key="1">
    <citation type="submission" date="2023-10" db="EMBL/GenBank/DDBJ databases">
        <authorList>
            <person name="Wang Q."/>
        </authorList>
    </citation>
    <scope>NUCLEOTIDE SEQUENCE</scope>
    <source>
        <strain evidence="1">BJZYA2014</strain>
    </source>
</reference>
<gene>
    <name evidence="1" type="ORF">NezhNPV_ORF75</name>
</gene>
<proteinExistence type="predicted"/>